<feature type="region of interest" description="Disordered" evidence="1">
    <location>
        <begin position="175"/>
        <end position="198"/>
    </location>
</feature>
<feature type="compositionally biased region" description="Low complexity" evidence="1">
    <location>
        <begin position="177"/>
        <end position="191"/>
    </location>
</feature>
<sequence>MSDLSPLAQTAVIGTSTRPFSPGTLPGAVASALPPRRRGAEGAGVAEDVSEGTDALLDAAAAYGAVHRATIPAIPSSAARDTGWATSSRPLAPEGLRPILEQILLSRPQQHLLATALGMVAECGWRLPAPLLMRVLNETAYRHEDRDAVLAVIDERTAAVLRDHPVWGKRVAPLAFPHSGSPNGGPRSSPGDTGADSVWRLGTTTQRLTYFRRLRAQDPIAARALLVAGWDREKAEARRGIIEALATSLSEADLPLLEMALTDRSGGVRQAAAQVLLLLPGSGLVQRAEALAASHMSVTKRFLRTAQVVCRPIEVTDDILRDEYQEWNNGAPARADVGAQSAGRAAAGDPHELLKEVIGRVPIDRWPALIGLSASELLEAEVTFEGEPLDVRDALFTADGRGGDGALIEAFTADTFNRGDLDTFTLMRDYWRRPYSAEHSRRTVSFLRSVLGSRQTGDIGSWANQEAIDLPVICDATVIPQALAMLEASYSPDSMPPFIADVVEGLRLRLRLEALRTYTA</sequence>
<comment type="caution">
    <text evidence="2">The sequence shown here is derived from an EMBL/GenBank/DDBJ whole genome shotgun (WGS) entry which is preliminary data.</text>
</comment>
<dbReference type="RefSeq" id="WP_141423381.1">
    <property type="nucleotide sequence ID" value="NZ_JASPFB010000001.1"/>
</dbReference>
<evidence type="ECO:0000313" key="3">
    <source>
        <dbReference type="Proteomes" id="UP000319010"/>
    </source>
</evidence>
<dbReference type="Pfam" id="PF18944">
    <property type="entry name" value="DUF5691"/>
    <property type="match status" value="1"/>
</dbReference>
<evidence type="ECO:0000313" key="2">
    <source>
        <dbReference type="EMBL" id="TQD44516.1"/>
    </source>
</evidence>
<evidence type="ECO:0000256" key="1">
    <source>
        <dbReference type="SAM" id="MobiDB-lite"/>
    </source>
</evidence>
<dbReference type="AlphaFoldDB" id="A0A508A3M8"/>
<accession>A0A508A3M8</accession>
<feature type="region of interest" description="Disordered" evidence="1">
    <location>
        <begin position="15"/>
        <end position="47"/>
    </location>
</feature>
<protein>
    <submittedName>
        <fullName evidence="2">Uncharacterized protein</fullName>
    </submittedName>
</protein>
<reference evidence="2 3" key="1">
    <citation type="submission" date="2019-06" db="EMBL/GenBank/DDBJ databases">
        <title>Draft genome sequence of Actinomyces johnsonii CCUG 34287T.</title>
        <authorList>
            <person name="Salva-Serra F."/>
            <person name="Cardew S."/>
            <person name="Moore E."/>
        </authorList>
    </citation>
    <scope>NUCLEOTIDE SEQUENCE [LARGE SCALE GENOMIC DNA]</scope>
    <source>
        <strain evidence="2 3">CCUG 34287</strain>
    </source>
</reference>
<dbReference type="Proteomes" id="UP000319010">
    <property type="component" value="Unassembled WGS sequence"/>
</dbReference>
<dbReference type="InterPro" id="IPR043746">
    <property type="entry name" value="DUF5691"/>
</dbReference>
<proteinExistence type="predicted"/>
<gene>
    <name evidence="2" type="ORF">FK256_01055</name>
</gene>
<organism evidence="2 3">
    <name type="scientific">Actinomyces johnsonii</name>
    <dbReference type="NCBI Taxonomy" id="544581"/>
    <lineage>
        <taxon>Bacteria</taxon>
        <taxon>Bacillati</taxon>
        <taxon>Actinomycetota</taxon>
        <taxon>Actinomycetes</taxon>
        <taxon>Actinomycetales</taxon>
        <taxon>Actinomycetaceae</taxon>
        <taxon>Actinomyces</taxon>
    </lineage>
</organism>
<name>A0A508A3M8_9ACTO</name>
<dbReference type="EMBL" id="VICB01000003">
    <property type="protein sequence ID" value="TQD44516.1"/>
    <property type="molecule type" value="Genomic_DNA"/>
</dbReference>